<dbReference type="InterPro" id="IPR013767">
    <property type="entry name" value="PAS_fold"/>
</dbReference>
<organism evidence="5 6">
    <name type="scientific">Aeromonas bivalvium</name>
    <dbReference type="NCBI Taxonomy" id="440079"/>
    <lineage>
        <taxon>Bacteria</taxon>
        <taxon>Pseudomonadati</taxon>
        <taxon>Pseudomonadota</taxon>
        <taxon>Gammaproteobacteria</taxon>
        <taxon>Aeromonadales</taxon>
        <taxon>Aeromonadaceae</taxon>
        <taxon>Aeromonas</taxon>
    </lineage>
</organism>
<dbReference type="SMART" id="SM00052">
    <property type="entry name" value="EAL"/>
    <property type="match status" value="1"/>
</dbReference>
<dbReference type="CDD" id="cd00130">
    <property type="entry name" value="PAS"/>
    <property type="match status" value="1"/>
</dbReference>
<dbReference type="SUPFAM" id="SSF141868">
    <property type="entry name" value="EAL domain-like"/>
    <property type="match status" value="1"/>
</dbReference>
<feature type="domain" description="PAS" evidence="1">
    <location>
        <begin position="112"/>
        <end position="166"/>
    </location>
</feature>
<dbReference type="Pfam" id="PF08448">
    <property type="entry name" value="PAS_4"/>
    <property type="match status" value="1"/>
</dbReference>
<evidence type="ECO:0000259" key="1">
    <source>
        <dbReference type="PROSITE" id="PS50112"/>
    </source>
</evidence>
<dbReference type="InterPro" id="IPR029787">
    <property type="entry name" value="Nucleotide_cyclase"/>
</dbReference>
<evidence type="ECO:0000259" key="3">
    <source>
        <dbReference type="PROSITE" id="PS50883"/>
    </source>
</evidence>
<feature type="domain" description="EAL" evidence="3">
    <location>
        <begin position="385"/>
        <end position="638"/>
    </location>
</feature>
<comment type="caution">
    <text evidence="5">The sequence shown here is derived from an EMBL/GenBank/DDBJ whole genome shotgun (WGS) entry which is preliminary data.</text>
</comment>
<dbReference type="Gene3D" id="3.20.20.450">
    <property type="entry name" value="EAL domain"/>
    <property type="match status" value="1"/>
</dbReference>
<sequence length="638" mass="71459">MTIFCRDPAGRYLLVNRQFARHAGAAHPNEIVGKTDGELPWGDLFREEDDQILASGHPLLHQQQLCHGEESDYWIETHKVPLYDELGDPFALFGVVNEIGQHKALEQTFKQQQLLQRRLLDAIPDPIRLEDHDGRVLDCNQAFLDFMGLQASEVLGHNIGQHLPPQMPMGRGEYCLLDARGQGRHLEIIRVEVPDDNGLSLGVLTLSRDITGLRTTQAQLQQEQHYDSLTGLLKLSHFLQTSRHLGGRPAGLLLIDLQHFREINDRFGIRIADRLLSQVAQRLQRLTPANALLCRVAADDFALLLPEPGKPLLEWSQRLQEELMAPYQVEEHRIQVTAFLGIAQGRANDAERLLGHAEAALAEGKRLQQHSTLFDPLLYQQLQRRKRLSADLPQAIRSAELVAVYQPIICARQDKLHGAELLCRWPHPQLGMISPDEFIPLAEELGLIGRLGDLMLEQGCAQLARWQAVWPSLMLSVNLSPLQFRDPGLCDHVQACARRHGIAPATLELEITEGVLMENADEIEQNLSSLIRAGFQLAIDDFGTGYCSLAYLPRLEVATLKLDRSFTRDLVSNGATTAIVRSVIGLGHELGIQITAEGVETQEQHRWLSEAGCDRLQGYLFSRPLPPDEFGRSYGLGD</sequence>
<dbReference type="Gene3D" id="3.30.450.20">
    <property type="entry name" value="PAS domain"/>
    <property type="match status" value="2"/>
</dbReference>
<reference evidence="5 6" key="1">
    <citation type="submission" date="2024-09" db="EMBL/GenBank/DDBJ databases">
        <title>Aeromonas strains Genome sequencing and assembly.</title>
        <authorList>
            <person name="Hu X."/>
            <person name="Tang B."/>
        </authorList>
    </citation>
    <scope>NUCLEOTIDE SEQUENCE [LARGE SCALE GENOMIC DNA]</scope>
    <source>
        <strain evidence="5 6">NB23SCDHY001</strain>
    </source>
</reference>
<accession>A0ABW9GT43</accession>
<gene>
    <name evidence="5" type="ORF">ACEUDJ_07355</name>
</gene>
<protein>
    <submittedName>
        <fullName evidence="5">EAL domain-containing protein</fullName>
    </submittedName>
</protein>
<dbReference type="PROSITE" id="PS50113">
    <property type="entry name" value="PAC"/>
    <property type="match status" value="1"/>
</dbReference>
<evidence type="ECO:0000313" key="6">
    <source>
        <dbReference type="Proteomes" id="UP001630969"/>
    </source>
</evidence>
<dbReference type="EMBL" id="JBGXBU010000002">
    <property type="protein sequence ID" value="MFM4892686.1"/>
    <property type="molecule type" value="Genomic_DNA"/>
</dbReference>
<dbReference type="SMART" id="SM00091">
    <property type="entry name" value="PAS"/>
    <property type="match status" value="1"/>
</dbReference>
<dbReference type="InterPro" id="IPR035965">
    <property type="entry name" value="PAS-like_dom_sf"/>
</dbReference>
<evidence type="ECO:0000259" key="2">
    <source>
        <dbReference type="PROSITE" id="PS50113"/>
    </source>
</evidence>
<dbReference type="NCBIfam" id="TIGR00254">
    <property type="entry name" value="GGDEF"/>
    <property type="match status" value="1"/>
</dbReference>
<dbReference type="Pfam" id="PF00989">
    <property type="entry name" value="PAS"/>
    <property type="match status" value="1"/>
</dbReference>
<dbReference type="PROSITE" id="PS50112">
    <property type="entry name" value="PAS"/>
    <property type="match status" value="1"/>
</dbReference>
<dbReference type="InterPro" id="IPR000700">
    <property type="entry name" value="PAS-assoc_C"/>
</dbReference>
<dbReference type="InterPro" id="IPR043128">
    <property type="entry name" value="Rev_trsase/Diguanyl_cyclase"/>
</dbReference>
<dbReference type="InterPro" id="IPR013656">
    <property type="entry name" value="PAS_4"/>
</dbReference>
<dbReference type="CDD" id="cd01948">
    <property type="entry name" value="EAL"/>
    <property type="match status" value="1"/>
</dbReference>
<dbReference type="Gene3D" id="3.30.70.270">
    <property type="match status" value="1"/>
</dbReference>
<dbReference type="InterPro" id="IPR000014">
    <property type="entry name" value="PAS"/>
</dbReference>
<proteinExistence type="predicted"/>
<dbReference type="CDD" id="cd01949">
    <property type="entry name" value="GGDEF"/>
    <property type="match status" value="1"/>
</dbReference>
<keyword evidence="6" id="KW-1185">Reference proteome</keyword>
<evidence type="ECO:0000259" key="4">
    <source>
        <dbReference type="PROSITE" id="PS50887"/>
    </source>
</evidence>
<dbReference type="PROSITE" id="PS50883">
    <property type="entry name" value="EAL"/>
    <property type="match status" value="1"/>
</dbReference>
<dbReference type="SUPFAM" id="SSF55785">
    <property type="entry name" value="PYP-like sensor domain (PAS domain)"/>
    <property type="match status" value="2"/>
</dbReference>
<dbReference type="SUPFAM" id="SSF55073">
    <property type="entry name" value="Nucleotide cyclase"/>
    <property type="match status" value="1"/>
</dbReference>
<dbReference type="Proteomes" id="UP001630969">
    <property type="component" value="Unassembled WGS sequence"/>
</dbReference>
<dbReference type="InterPro" id="IPR000160">
    <property type="entry name" value="GGDEF_dom"/>
</dbReference>
<dbReference type="Pfam" id="PF00990">
    <property type="entry name" value="GGDEF"/>
    <property type="match status" value="1"/>
</dbReference>
<evidence type="ECO:0000313" key="5">
    <source>
        <dbReference type="EMBL" id="MFM4892686.1"/>
    </source>
</evidence>
<dbReference type="SMART" id="SM00267">
    <property type="entry name" value="GGDEF"/>
    <property type="match status" value="1"/>
</dbReference>
<dbReference type="PANTHER" id="PTHR44757">
    <property type="entry name" value="DIGUANYLATE CYCLASE DGCP"/>
    <property type="match status" value="1"/>
</dbReference>
<dbReference type="InterPro" id="IPR035919">
    <property type="entry name" value="EAL_sf"/>
</dbReference>
<feature type="domain" description="GGDEF" evidence="4">
    <location>
        <begin position="248"/>
        <end position="376"/>
    </location>
</feature>
<feature type="domain" description="PAC" evidence="2">
    <location>
        <begin position="170"/>
        <end position="222"/>
    </location>
</feature>
<dbReference type="InterPro" id="IPR052155">
    <property type="entry name" value="Biofilm_reg_signaling"/>
</dbReference>
<dbReference type="NCBIfam" id="TIGR00229">
    <property type="entry name" value="sensory_box"/>
    <property type="match status" value="1"/>
</dbReference>
<dbReference type="Pfam" id="PF00563">
    <property type="entry name" value="EAL"/>
    <property type="match status" value="1"/>
</dbReference>
<dbReference type="PANTHER" id="PTHR44757:SF2">
    <property type="entry name" value="BIOFILM ARCHITECTURE MAINTENANCE PROTEIN MBAA"/>
    <property type="match status" value="1"/>
</dbReference>
<dbReference type="PROSITE" id="PS50887">
    <property type="entry name" value="GGDEF"/>
    <property type="match status" value="1"/>
</dbReference>
<dbReference type="GeneID" id="97219904"/>
<dbReference type="InterPro" id="IPR001633">
    <property type="entry name" value="EAL_dom"/>
</dbReference>
<dbReference type="RefSeq" id="WP_408789184.1">
    <property type="nucleotide sequence ID" value="NZ_JBGXBU010000002.1"/>
</dbReference>
<name>A0ABW9GT43_9GAMM</name>